<organism evidence="1 2">
    <name type="scientific">Panagrolaimus sp. JU765</name>
    <dbReference type="NCBI Taxonomy" id="591449"/>
    <lineage>
        <taxon>Eukaryota</taxon>
        <taxon>Metazoa</taxon>
        <taxon>Ecdysozoa</taxon>
        <taxon>Nematoda</taxon>
        <taxon>Chromadorea</taxon>
        <taxon>Rhabditida</taxon>
        <taxon>Tylenchina</taxon>
        <taxon>Panagrolaimomorpha</taxon>
        <taxon>Panagrolaimoidea</taxon>
        <taxon>Panagrolaimidae</taxon>
        <taxon>Panagrolaimus</taxon>
    </lineage>
</organism>
<dbReference type="Proteomes" id="UP000887576">
    <property type="component" value="Unplaced"/>
</dbReference>
<accession>A0AC34RAR4</accession>
<evidence type="ECO:0000313" key="1">
    <source>
        <dbReference type="Proteomes" id="UP000887576"/>
    </source>
</evidence>
<dbReference type="WBParaSite" id="JU765_v2.g5245.t1">
    <property type="protein sequence ID" value="JU765_v2.g5245.t1"/>
    <property type="gene ID" value="JU765_v2.g5245"/>
</dbReference>
<protein>
    <submittedName>
        <fullName evidence="2">Uncharacterized protein</fullName>
    </submittedName>
</protein>
<proteinExistence type="predicted"/>
<reference evidence="2" key="1">
    <citation type="submission" date="2022-11" db="UniProtKB">
        <authorList>
            <consortium name="WormBaseParasite"/>
        </authorList>
    </citation>
    <scope>IDENTIFICATION</scope>
</reference>
<evidence type="ECO:0000313" key="2">
    <source>
        <dbReference type="WBParaSite" id="JU765_v2.g5245.t1"/>
    </source>
</evidence>
<sequence>MLTIFSLGDKYTYWFNKCPYENRVMVECSNGKINPNAIIEITEYDDWSLENDHLARFKWKKSADDRKSAYVDIYIAPEQLTDLYRDPWLEI</sequence>
<name>A0AC34RAR4_9BILA</name>